<dbReference type="EMBL" id="GBRH01220836">
    <property type="protein sequence ID" value="JAD77059.1"/>
    <property type="molecule type" value="Transcribed_RNA"/>
</dbReference>
<dbReference type="AlphaFoldDB" id="A0A0A9CL80"/>
<accession>A0A0A9CL80</accession>
<sequence>MSLHLFPLVRDLFGIWGRRSWPVLWFEGMFSSSFSLRSSLFCLDGGFGLELHGGPAGSALPLPCRGSHRLCHAAAPSLPCCGLHRPCAAVVVEAKGRRGRKGALQEEAMETEVERTQRRCWKAAARRAELLHAEQGSSLLLPPSRLPSTNPGRPLLSPQPAAAVLLLPSA</sequence>
<reference evidence="1" key="2">
    <citation type="journal article" date="2015" name="Data Brief">
        <title>Shoot transcriptome of the giant reed, Arundo donax.</title>
        <authorList>
            <person name="Barrero R.A."/>
            <person name="Guerrero F.D."/>
            <person name="Moolhuijzen P."/>
            <person name="Goolsby J.A."/>
            <person name="Tidwell J."/>
            <person name="Bellgard S.E."/>
            <person name="Bellgard M.I."/>
        </authorList>
    </citation>
    <scope>NUCLEOTIDE SEQUENCE</scope>
    <source>
        <tissue evidence="1">Shoot tissue taken approximately 20 cm above the soil surface</tissue>
    </source>
</reference>
<evidence type="ECO:0000313" key="1">
    <source>
        <dbReference type="EMBL" id="JAD77059.1"/>
    </source>
</evidence>
<reference evidence="1" key="1">
    <citation type="submission" date="2014-09" db="EMBL/GenBank/DDBJ databases">
        <authorList>
            <person name="Magalhaes I.L.F."/>
            <person name="Oliveira U."/>
            <person name="Santos F.R."/>
            <person name="Vidigal T.H.D.A."/>
            <person name="Brescovit A.D."/>
            <person name="Santos A.J."/>
        </authorList>
    </citation>
    <scope>NUCLEOTIDE SEQUENCE</scope>
    <source>
        <tissue evidence="1">Shoot tissue taken approximately 20 cm above the soil surface</tissue>
    </source>
</reference>
<protein>
    <submittedName>
        <fullName evidence="1">Uncharacterized protein</fullName>
    </submittedName>
</protein>
<name>A0A0A9CL80_ARUDO</name>
<organism evidence="1">
    <name type="scientific">Arundo donax</name>
    <name type="common">Giant reed</name>
    <name type="synonym">Donax arundinaceus</name>
    <dbReference type="NCBI Taxonomy" id="35708"/>
    <lineage>
        <taxon>Eukaryota</taxon>
        <taxon>Viridiplantae</taxon>
        <taxon>Streptophyta</taxon>
        <taxon>Embryophyta</taxon>
        <taxon>Tracheophyta</taxon>
        <taxon>Spermatophyta</taxon>
        <taxon>Magnoliopsida</taxon>
        <taxon>Liliopsida</taxon>
        <taxon>Poales</taxon>
        <taxon>Poaceae</taxon>
        <taxon>PACMAD clade</taxon>
        <taxon>Arundinoideae</taxon>
        <taxon>Arundineae</taxon>
        <taxon>Arundo</taxon>
    </lineage>
</organism>
<proteinExistence type="predicted"/>